<name>A0A8B6H9B1_MYTGA</name>
<gene>
    <name evidence="2" type="ORF">MGAL_10B004458</name>
</gene>
<dbReference type="AlphaFoldDB" id="A0A8B6H9B1"/>
<evidence type="ECO:0000256" key="1">
    <source>
        <dbReference type="SAM" id="MobiDB-lite"/>
    </source>
</evidence>
<keyword evidence="3" id="KW-1185">Reference proteome</keyword>
<dbReference type="Proteomes" id="UP000596742">
    <property type="component" value="Unassembled WGS sequence"/>
</dbReference>
<feature type="compositionally biased region" description="Polar residues" evidence="1">
    <location>
        <begin position="64"/>
        <end position="87"/>
    </location>
</feature>
<dbReference type="EMBL" id="UYJE01009773">
    <property type="protein sequence ID" value="VDI76579.1"/>
    <property type="molecule type" value="Genomic_DNA"/>
</dbReference>
<protein>
    <submittedName>
        <fullName evidence="2">Uncharacterized protein</fullName>
    </submittedName>
</protein>
<evidence type="ECO:0000313" key="3">
    <source>
        <dbReference type="Proteomes" id="UP000596742"/>
    </source>
</evidence>
<comment type="caution">
    <text evidence="2">The sequence shown here is derived from an EMBL/GenBank/DDBJ whole genome shotgun (WGS) entry which is preliminary data.</text>
</comment>
<evidence type="ECO:0000313" key="2">
    <source>
        <dbReference type="EMBL" id="VDI76579.1"/>
    </source>
</evidence>
<reference evidence="2" key="1">
    <citation type="submission" date="2018-11" db="EMBL/GenBank/DDBJ databases">
        <authorList>
            <person name="Alioto T."/>
            <person name="Alioto T."/>
        </authorList>
    </citation>
    <scope>NUCLEOTIDE SEQUENCE</scope>
</reference>
<sequence length="148" mass="15764">MSTEPTDTARTRSETPVSTTCMSSPDQDPYSPDISPTVQYIFYQNLIQDEDAEYILPQILGSEEPQTSTPKLQPVQTPSSLAQPPTHNLNQQINRAASPTVAAGTSTKVGDTAGLTDVARQRTEAVPTQTGGPNLDCRDGCGVATAAW</sequence>
<proteinExistence type="predicted"/>
<feature type="compositionally biased region" description="Polar residues" evidence="1">
    <location>
        <begin position="14"/>
        <end position="26"/>
    </location>
</feature>
<organism evidence="2 3">
    <name type="scientific">Mytilus galloprovincialis</name>
    <name type="common">Mediterranean mussel</name>
    <dbReference type="NCBI Taxonomy" id="29158"/>
    <lineage>
        <taxon>Eukaryota</taxon>
        <taxon>Metazoa</taxon>
        <taxon>Spiralia</taxon>
        <taxon>Lophotrochozoa</taxon>
        <taxon>Mollusca</taxon>
        <taxon>Bivalvia</taxon>
        <taxon>Autobranchia</taxon>
        <taxon>Pteriomorphia</taxon>
        <taxon>Mytilida</taxon>
        <taxon>Mytiloidea</taxon>
        <taxon>Mytilidae</taxon>
        <taxon>Mytilinae</taxon>
        <taxon>Mytilus</taxon>
    </lineage>
</organism>
<accession>A0A8B6H9B1</accession>
<feature type="region of interest" description="Disordered" evidence="1">
    <location>
        <begin position="1"/>
        <end position="35"/>
    </location>
</feature>
<feature type="region of interest" description="Disordered" evidence="1">
    <location>
        <begin position="60"/>
        <end position="87"/>
    </location>
</feature>